<evidence type="ECO:0000256" key="1">
    <source>
        <dbReference type="ARBA" id="ARBA00004286"/>
    </source>
</evidence>
<reference evidence="7" key="1">
    <citation type="journal article" date="2014" name="Front. Microbiol.">
        <title>High frequency of phylogenetically diverse reductive dehalogenase-homologous genes in deep subseafloor sedimentary metagenomes.</title>
        <authorList>
            <person name="Kawai M."/>
            <person name="Futagami T."/>
            <person name="Toyoda A."/>
            <person name="Takaki Y."/>
            <person name="Nishi S."/>
            <person name="Hori S."/>
            <person name="Arai W."/>
            <person name="Tsubouchi T."/>
            <person name="Morono Y."/>
            <person name="Uchiyama I."/>
            <person name="Ito T."/>
            <person name="Fujiyama A."/>
            <person name="Inagaki F."/>
            <person name="Takami H."/>
        </authorList>
    </citation>
    <scope>NUCLEOTIDE SEQUENCE</scope>
    <source>
        <strain evidence="7">Expedition CK06-06</strain>
    </source>
</reference>
<dbReference type="Gene3D" id="3.30.110.20">
    <property type="entry name" value="Alba-like domain"/>
    <property type="match status" value="1"/>
</dbReference>
<sequence>MDESIVYVGSKPILAYVTAIMTAFGRNPEKVIVKARGRSISTAVDAAEVTKNRFMSNLTTEVNIGTEEMKGDEGGTRNVSTIEIILRKSPEAIEPSGS</sequence>
<dbReference type="HAMAP" id="MF_01122">
    <property type="entry name" value="AlbA"/>
    <property type="match status" value="1"/>
</dbReference>
<dbReference type="InterPro" id="IPR013795">
    <property type="entry name" value="DNA/RNA-bd_Alba"/>
</dbReference>
<dbReference type="SUPFAM" id="SSF82704">
    <property type="entry name" value="AlbA-like"/>
    <property type="match status" value="1"/>
</dbReference>
<evidence type="ECO:0000313" key="7">
    <source>
        <dbReference type="EMBL" id="GAH00437.1"/>
    </source>
</evidence>
<evidence type="ECO:0000256" key="4">
    <source>
        <dbReference type="ARBA" id="ARBA00022490"/>
    </source>
</evidence>
<evidence type="ECO:0000256" key="5">
    <source>
        <dbReference type="ARBA" id="ARBA00023125"/>
    </source>
</evidence>
<dbReference type="GO" id="GO:0003723">
    <property type="term" value="F:RNA binding"/>
    <property type="evidence" value="ECO:0007669"/>
    <property type="project" value="InterPro"/>
</dbReference>
<dbReference type="PIRSF" id="PIRSF028732">
    <property type="entry name" value="Alba"/>
    <property type="match status" value="1"/>
</dbReference>
<name>X1BZL2_9ZZZZ</name>
<dbReference type="InterPro" id="IPR036882">
    <property type="entry name" value="Alba-like_dom_sf"/>
</dbReference>
<dbReference type="EMBL" id="BART01028044">
    <property type="protein sequence ID" value="GAH00437.1"/>
    <property type="molecule type" value="Genomic_DNA"/>
</dbReference>
<dbReference type="Pfam" id="PF01918">
    <property type="entry name" value="Alba"/>
    <property type="match status" value="1"/>
</dbReference>
<dbReference type="GO" id="GO:0005694">
    <property type="term" value="C:chromosome"/>
    <property type="evidence" value="ECO:0007669"/>
    <property type="project" value="UniProtKB-SubCell"/>
</dbReference>
<dbReference type="NCBIfam" id="NF003088">
    <property type="entry name" value="PRK04015.1"/>
    <property type="match status" value="1"/>
</dbReference>
<comment type="caution">
    <text evidence="7">The sequence shown here is derived from an EMBL/GenBank/DDBJ whole genome shotgun (WGS) entry which is preliminary data.</text>
</comment>
<feature type="domain" description="DNA/RNA-binding protein Alba-like" evidence="6">
    <location>
        <begin position="5"/>
        <end position="58"/>
    </location>
</feature>
<keyword evidence="5" id="KW-0238">DNA-binding</keyword>
<organism evidence="7">
    <name type="scientific">marine sediment metagenome</name>
    <dbReference type="NCBI Taxonomy" id="412755"/>
    <lineage>
        <taxon>unclassified sequences</taxon>
        <taxon>metagenomes</taxon>
        <taxon>ecological metagenomes</taxon>
    </lineage>
</organism>
<evidence type="ECO:0000256" key="3">
    <source>
        <dbReference type="ARBA" id="ARBA00022454"/>
    </source>
</evidence>
<dbReference type="GO" id="GO:0005737">
    <property type="term" value="C:cytoplasm"/>
    <property type="evidence" value="ECO:0007669"/>
    <property type="project" value="UniProtKB-SubCell"/>
</dbReference>
<gene>
    <name evidence="7" type="ORF">S01H4_49562</name>
</gene>
<dbReference type="GO" id="GO:0003677">
    <property type="term" value="F:DNA binding"/>
    <property type="evidence" value="ECO:0007669"/>
    <property type="project" value="UniProtKB-KW"/>
</dbReference>
<proteinExistence type="inferred from homology"/>
<comment type="subcellular location">
    <subcellularLocation>
        <location evidence="1">Chromosome</location>
    </subcellularLocation>
    <subcellularLocation>
        <location evidence="2">Cytoplasm</location>
    </subcellularLocation>
</comment>
<dbReference type="NCBIfam" id="TIGR00285">
    <property type="entry name" value="DNA-binding protein Alba"/>
    <property type="match status" value="1"/>
</dbReference>
<evidence type="ECO:0000259" key="6">
    <source>
        <dbReference type="Pfam" id="PF01918"/>
    </source>
</evidence>
<dbReference type="InterPro" id="IPR002775">
    <property type="entry name" value="DNA/RNA-bd_Alba-like"/>
</dbReference>
<evidence type="ECO:0000256" key="2">
    <source>
        <dbReference type="ARBA" id="ARBA00004496"/>
    </source>
</evidence>
<accession>X1BZL2</accession>
<keyword evidence="3" id="KW-0158">Chromosome</keyword>
<protein>
    <recommendedName>
        <fullName evidence="6">DNA/RNA-binding protein Alba-like domain-containing protein</fullName>
    </recommendedName>
</protein>
<keyword evidence="4" id="KW-0963">Cytoplasm</keyword>
<dbReference type="AlphaFoldDB" id="X1BZL2"/>